<accession>A0AAD7J3N8</accession>
<feature type="compositionally biased region" description="Pro residues" evidence="1">
    <location>
        <begin position="213"/>
        <end position="223"/>
    </location>
</feature>
<protein>
    <submittedName>
        <fullName evidence="2">Uncharacterized protein</fullName>
    </submittedName>
</protein>
<keyword evidence="3" id="KW-1185">Reference proteome</keyword>
<reference evidence="2" key="1">
    <citation type="submission" date="2023-03" db="EMBL/GenBank/DDBJ databases">
        <title>Massive genome expansion in bonnet fungi (Mycena s.s.) driven by repeated elements and novel gene families across ecological guilds.</title>
        <authorList>
            <consortium name="Lawrence Berkeley National Laboratory"/>
            <person name="Harder C.B."/>
            <person name="Miyauchi S."/>
            <person name="Viragh M."/>
            <person name="Kuo A."/>
            <person name="Thoen E."/>
            <person name="Andreopoulos B."/>
            <person name="Lu D."/>
            <person name="Skrede I."/>
            <person name="Drula E."/>
            <person name="Henrissat B."/>
            <person name="Morin E."/>
            <person name="Kohler A."/>
            <person name="Barry K."/>
            <person name="LaButti K."/>
            <person name="Morin E."/>
            <person name="Salamov A."/>
            <person name="Lipzen A."/>
            <person name="Mereny Z."/>
            <person name="Hegedus B."/>
            <person name="Baldrian P."/>
            <person name="Stursova M."/>
            <person name="Weitz H."/>
            <person name="Taylor A."/>
            <person name="Grigoriev I.V."/>
            <person name="Nagy L.G."/>
            <person name="Martin F."/>
            <person name="Kauserud H."/>
        </authorList>
    </citation>
    <scope>NUCLEOTIDE SEQUENCE</scope>
    <source>
        <strain evidence="2">CBHHK182m</strain>
    </source>
</reference>
<organism evidence="2 3">
    <name type="scientific">Mycena metata</name>
    <dbReference type="NCBI Taxonomy" id="1033252"/>
    <lineage>
        <taxon>Eukaryota</taxon>
        <taxon>Fungi</taxon>
        <taxon>Dikarya</taxon>
        <taxon>Basidiomycota</taxon>
        <taxon>Agaricomycotina</taxon>
        <taxon>Agaricomycetes</taxon>
        <taxon>Agaricomycetidae</taxon>
        <taxon>Agaricales</taxon>
        <taxon>Marasmiineae</taxon>
        <taxon>Mycenaceae</taxon>
        <taxon>Mycena</taxon>
    </lineage>
</organism>
<proteinExistence type="predicted"/>
<comment type="caution">
    <text evidence="2">The sequence shown here is derived from an EMBL/GenBank/DDBJ whole genome shotgun (WGS) entry which is preliminary data.</text>
</comment>
<name>A0AAD7J3N8_9AGAR</name>
<evidence type="ECO:0000256" key="1">
    <source>
        <dbReference type="SAM" id="MobiDB-lite"/>
    </source>
</evidence>
<gene>
    <name evidence="2" type="ORF">B0H16DRAFT_1722925</name>
</gene>
<dbReference type="Proteomes" id="UP001215598">
    <property type="component" value="Unassembled WGS sequence"/>
</dbReference>
<evidence type="ECO:0000313" key="2">
    <source>
        <dbReference type="EMBL" id="KAJ7753725.1"/>
    </source>
</evidence>
<evidence type="ECO:0000313" key="3">
    <source>
        <dbReference type="Proteomes" id="UP001215598"/>
    </source>
</evidence>
<feature type="compositionally biased region" description="Low complexity" evidence="1">
    <location>
        <begin position="188"/>
        <end position="212"/>
    </location>
</feature>
<dbReference type="EMBL" id="JARKIB010000054">
    <property type="protein sequence ID" value="KAJ7753725.1"/>
    <property type="molecule type" value="Genomic_DNA"/>
</dbReference>
<sequence>MANVPGAAAAAFIAAQQSLRAAENDAFDTNSVLDPNNQDLVNAHVAALARVQAARLVCNAAAGPAYETTRALVEDLLSHFLEFKVSVGPTVPATFVNALLETSFSSLGQQLEDAAAPTAVIIDFRAALGQPTFGAAMAYFDQAHISDVALAAFIVGWRADHEESVSERGDSTGQHDSSTRPRRRRRLSPSSIAGARRATNSRASARSRTASPAPGPAPLPTPAPTTAAPPIAHPDARAWACLRPIGMPPARPHMLKKLQVLLPALSPSTRAIPGTKLLQSAVPFQARGLFFWRISMDMMEVFELLHAFWRINERLREGDYLQITTIWAPVGR</sequence>
<feature type="region of interest" description="Disordered" evidence="1">
    <location>
        <begin position="163"/>
        <end position="230"/>
    </location>
</feature>
<dbReference type="AlphaFoldDB" id="A0AAD7J3N8"/>